<proteinExistence type="inferred from homology"/>
<dbReference type="InterPro" id="IPR050858">
    <property type="entry name" value="Mal-CoA-ACP_Trans/PKS_FabD"/>
</dbReference>
<evidence type="ECO:0000313" key="10">
    <source>
        <dbReference type="Proteomes" id="UP000509303"/>
    </source>
</evidence>
<dbReference type="AlphaFoldDB" id="A0A7H8N8S5"/>
<dbReference type="Proteomes" id="UP000509303">
    <property type="component" value="Chromosome"/>
</dbReference>
<dbReference type="SMART" id="SM00827">
    <property type="entry name" value="PKS_AT"/>
    <property type="match status" value="1"/>
</dbReference>
<evidence type="ECO:0000256" key="7">
    <source>
        <dbReference type="SAM" id="MobiDB-lite"/>
    </source>
</evidence>
<evidence type="ECO:0000313" key="9">
    <source>
        <dbReference type="EMBL" id="QKW50803.1"/>
    </source>
</evidence>
<dbReference type="Gene3D" id="3.30.70.250">
    <property type="entry name" value="Malonyl-CoA ACP transacylase, ACP-binding"/>
    <property type="match status" value="1"/>
</dbReference>
<evidence type="ECO:0000256" key="2">
    <source>
        <dbReference type="ARBA" id="ARBA00013258"/>
    </source>
</evidence>
<dbReference type="NCBIfam" id="TIGR00128">
    <property type="entry name" value="fabD"/>
    <property type="match status" value="1"/>
</dbReference>
<dbReference type="InterPro" id="IPR004410">
    <property type="entry name" value="Malonyl_CoA-ACP_transAc_FabD"/>
</dbReference>
<dbReference type="SUPFAM" id="SSF55048">
    <property type="entry name" value="Probable ACP-binding domain of malonyl-CoA ACP transacylase"/>
    <property type="match status" value="1"/>
</dbReference>
<evidence type="ECO:0000256" key="6">
    <source>
        <dbReference type="PIRSR" id="PIRSR000446-1"/>
    </source>
</evidence>
<organism evidence="9 10">
    <name type="scientific">Streptomyces buecherae</name>
    <dbReference type="NCBI Taxonomy" id="2763006"/>
    <lineage>
        <taxon>Bacteria</taxon>
        <taxon>Bacillati</taxon>
        <taxon>Actinomycetota</taxon>
        <taxon>Actinomycetes</taxon>
        <taxon>Kitasatosporales</taxon>
        <taxon>Streptomycetaceae</taxon>
        <taxon>Streptomyces</taxon>
    </lineage>
</organism>
<dbReference type="InterPro" id="IPR016036">
    <property type="entry name" value="Malonyl_transacylase_ACP-bd"/>
</dbReference>
<dbReference type="Pfam" id="PF00698">
    <property type="entry name" value="Acyl_transf_1"/>
    <property type="match status" value="1"/>
</dbReference>
<dbReference type="InterPro" id="IPR001227">
    <property type="entry name" value="Ac_transferase_dom_sf"/>
</dbReference>
<keyword evidence="4 9" id="KW-0012">Acyltransferase</keyword>
<dbReference type="PANTHER" id="PTHR42681">
    <property type="entry name" value="MALONYL-COA-ACYL CARRIER PROTEIN TRANSACYLASE, MITOCHONDRIAL"/>
    <property type="match status" value="1"/>
</dbReference>
<accession>A0A7H8N8S5</accession>
<dbReference type="Gene3D" id="3.40.366.10">
    <property type="entry name" value="Malonyl-Coenzyme A Acyl Carrier Protein, domain 2"/>
    <property type="match status" value="1"/>
</dbReference>
<dbReference type="FunFam" id="3.30.70.250:FF:000001">
    <property type="entry name" value="Malonyl CoA-acyl carrier protein transacylase"/>
    <property type="match status" value="1"/>
</dbReference>
<evidence type="ECO:0000256" key="3">
    <source>
        <dbReference type="ARBA" id="ARBA00022679"/>
    </source>
</evidence>
<dbReference type="GO" id="GO:0005829">
    <property type="term" value="C:cytosol"/>
    <property type="evidence" value="ECO:0007669"/>
    <property type="project" value="TreeGrafter"/>
</dbReference>
<dbReference type="EMBL" id="CP054929">
    <property type="protein sequence ID" value="QKW50803.1"/>
    <property type="molecule type" value="Genomic_DNA"/>
</dbReference>
<dbReference type="EC" id="2.3.1.39" evidence="2"/>
<dbReference type="GO" id="GO:0004314">
    <property type="term" value="F:[acyl-carrier-protein] S-malonyltransferase activity"/>
    <property type="evidence" value="ECO:0007669"/>
    <property type="project" value="UniProtKB-EC"/>
</dbReference>
<feature type="compositionally biased region" description="Low complexity" evidence="7">
    <location>
        <begin position="11"/>
        <end position="33"/>
    </location>
</feature>
<dbReference type="InterPro" id="IPR024925">
    <property type="entry name" value="Malonyl_CoA-ACP_transAc"/>
</dbReference>
<keyword evidence="10" id="KW-1185">Reference proteome</keyword>
<evidence type="ECO:0000259" key="8">
    <source>
        <dbReference type="SMART" id="SM00827"/>
    </source>
</evidence>
<feature type="active site" evidence="6">
    <location>
        <position position="241"/>
    </location>
</feature>
<evidence type="ECO:0000256" key="1">
    <source>
        <dbReference type="ARBA" id="ARBA00008217"/>
    </source>
</evidence>
<dbReference type="InterPro" id="IPR016035">
    <property type="entry name" value="Acyl_Trfase/lysoPLipase"/>
</dbReference>
<sequence>MTHTDTQHPVATASPTAPAATATATAPAPSGAGEAEGERGKTAFLFPGQGSQKVGMGLDVIATRPDLVETYYRQADDILGIPLSRLCWEGPEDALRDTAITQPAVFLTSLVTLDVLGDRGVHPDVVAGHSLGEYTALVAAGVLDWRDALRLVRRRGQLMAGVNAEVPGAMAAVLGLDLATVEEICADVAAETGQVAEVANDNEPGQSVVSGEAGAIEKVREAAQRAGAVKAIALPVGAPFHCALMRGIEEEFAAELDQVTFREPSTPVISGVTADYATSARGITDALRRQLAGRVRWTGSVRLMAASGVTHFVEVGPGKVLSGLCRRIVPDLASFTTNDERRLAKTLDALAPTAAVAA</sequence>
<dbReference type="GO" id="GO:0006633">
    <property type="term" value="P:fatty acid biosynthetic process"/>
    <property type="evidence" value="ECO:0007669"/>
    <property type="project" value="TreeGrafter"/>
</dbReference>
<feature type="domain" description="Malonyl-CoA:ACP transacylase (MAT)" evidence="8">
    <location>
        <begin position="45"/>
        <end position="354"/>
    </location>
</feature>
<evidence type="ECO:0000256" key="5">
    <source>
        <dbReference type="ARBA" id="ARBA00048462"/>
    </source>
</evidence>
<comment type="catalytic activity">
    <reaction evidence="5">
        <text>holo-[ACP] + malonyl-CoA = malonyl-[ACP] + CoA</text>
        <dbReference type="Rhea" id="RHEA:41792"/>
        <dbReference type="Rhea" id="RHEA-COMP:9623"/>
        <dbReference type="Rhea" id="RHEA-COMP:9685"/>
        <dbReference type="ChEBI" id="CHEBI:57287"/>
        <dbReference type="ChEBI" id="CHEBI:57384"/>
        <dbReference type="ChEBI" id="CHEBI:64479"/>
        <dbReference type="ChEBI" id="CHEBI:78449"/>
        <dbReference type="EC" id="2.3.1.39"/>
    </reaction>
</comment>
<protein>
    <recommendedName>
        <fullName evidence="2">[acyl-carrier-protein] S-malonyltransferase</fullName>
        <ecNumber evidence="2">2.3.1.39</ecNumber>
    </recommendedName>
</protein>
<feature type="active site" evidence="6">
    <location>
        <position position="130"/>
    </location>
</feature>
<comment type="similarity">
    <text evidence="1">Belongs to the FabD family.</text>
</comment>
<gene>
    <name evidence="9" type="primary">fabD</name>
    <name evidence="9" type="ORF">HUT08_16105</name>
</gene>
<feature type="region of interest" description="Disordered" evidence="7">
    <location>
        <begin position="1"/>
        <end position="38"/>
    </location>
</feature>
<evidence type="ECO:0000256" key="4">
    <source>
        <dbReference type="ARBA" id="ARBA00023315"/>
    </source>
</evidence>
<dbReference type="InterPro" id="IPR014043">
    <property type="entry name" value="Acyl_transferase_dom"/>
</dbReference>
<keyword evidence="3 9" id="KW-0808">Transferase</keyword>
<dbReference type="RefSeq" id="WP_176162536.1">
    <property type="nucleotide sequence ID" value="NZ_CP054929.1"/>
</dbReference>
<reference evidence="9 10" key="1">
    <citation type="submission" date="2020-06" db="EMBL/GenBank/DDBJ databases">
        <title>Genome mining for natural products.</title>
        <authorList>
            <person name="Zhang B."/>
            <person name="Shi J."/>
            <person name="Ge H."/>
        </authorList>
    </citation>
    <scope>NUCLEOTIDE SEQUENCE [LARGE SCALE GENOMIC DNA]</scope>
    <source>
        <strain evidence="9 10">NA00687</strain>
    </source>
</reference>
<dbReference type="PIRSF" id="PIRSF000446">
    <property type="entry name" value="Mct"/>
    <property type="match status" value="1"/>
</dbReference>
<name>A0A7H8N8S5_9ACTN</name>
<dbReference type="SUPFAM" id="SSF52151">
    <property type="entry name" value="FabD/lysophospholipase-like"/>
    <property type="match status" value="1"/>
</dbReference>
<dbReference type="PANTHER" id="PTHR42681:SF1">
    <property type="entry name" value="MALONYL-COA-ACYL CARRIER PROTEIN TRANSACYLASE, MITOCHONDRIAL"/>
    <property type="match status" value="1"/>
</dbReference>